<evidence type="ECO:0000313" key="3">
    <source>
        <dbReference type="Proteomes" id="UP000321798"/>
    </source>
</evidence>
<dbReference type="PANTHER" id="PTHR43591:SF24">
    <property type="entry name" value="2-METHOXY-6-POLYPRENYL-1,4-BENZOQUINOL METHYLASE, MITOCHONDRIAL"/>
    <property type="match status" value="1"/>
</dbReference>
<dbReference type="GO" id="GO:0008757">
    <property type="term" value="F:S-adenosylmethionine-dependent methyltransferase activity"/>
    <property type="evidence" value="ECO:0007669"/>
    <property type="project" value="InterPro"/>
</dbReference>
<evidence type="ECO:0000313" key="2">
    <source>
        <dbReference type="EMBL" id="GEP68861.1"/>
    </source>
</evidence>
<protein>
    <submittedName>
        <fullName evidence="2">Methyltransferase</fullName>
    </submittedName>
</protein>
<name>A0A512PCC8_9CELL</name>
<keyword evidence="2" id="KW-0808">Transferase</keyword>
<comment type="caution">
    <text evidence="2">The sequence shown here is derived from an EMBL/GenBank/DDBJ whole genome shotgun (WGS) entry which is preliminary data.</text>
</comment>
<evidence type="ECO:0000259" key="1">
    <source>
        <dbReference type="Pfam" id="PF08241"/>
    </source>
</evidence>
<dbReference type="Gene3D" id="3.40.50.150">
    <property type="entry name" value="Vaccinia Virus protein VP39"/>
    <property type="match status" value="1"/>
</dbReference>
<proteinExistence type="predicted"/>
<keyword evidence="2" id="KW-0489">Methyltransferase</keyword>
<dbReference type="InterPro" id="IPR013216">
    <property type="entry name" value="Methyltransf_11"/>
</dbReference>
<keyword evidence="3" id="KW-1185">Reference proteome</keyword>
<dbReference type="EMBL" id="BKAL01000004">
    <property type="protein sequence ID" value="GEP68861.1"/>
    <property type="molecule type" value="Genomic_DNA"/>
</dbReference>
<dbReference type="RefSeq" id="WP_146952620.1">
    <property type="nucleotide sequence ID" value="NZ_BAABBJ010000003.1"/>
</dbReference>
<accession>A0A512PCC8</accession>
<dbReference type="InterPro" id="IPR029063">
    <property type="entry name" value="SAM-dependent_MTases_sf"/>
</dbReference>
<organism evidence="2 3">
    <name type="scientific">Cellulomonas soli</name>
    <dbReference type="NCBI Taxonomy" id="931535"/>
    <lineage>
        <taxon>Bacteria</taxon>
        <taxon>Bacillati</taxon>
        <taxon>Actinomycetota</taxon>
        <taxon>Actinomycetes</taxon>
        <taxon>Micrococcales</taxon>
        <taxon>Cellulomonadaceae</taxon>
        <taxon>Cellulomonas</taxon>
    </lineage>
</organism>
<dbReference type="CDD" id="cd02440">
    <property type="entry name" value="AdoMet_MTases"/>
    <property type="match status" value="1"/>
</dbReference>
<gene>
    <name evidence="2" type="ORF">CSO01_15760</name>
</gene>
<dbReference type="PANTHER" id="PTHR43591">
    <property type="entry name" value="METHYLTRANSFERASE"/>
    <property type="match status" value="1"/>
</dbReference>
<dbReference type="Pfam" id="PF08241">
    <property type="entry name" value="Methyltransf_11"/>
    <property type="match status" value="1"/>
</dbReference>
<sequence>MPTFDQVKQAAWAGRADAYAETFGRLCGRMVPALLDAAEVRAGDELLDAGTGPGAVAAAAITRGARVTAVDPDEGMRRLARLAAPRADVREGALPDLDLADASFDVVGANFVLNLVGDPRAATRELVRVLRPGGRLAATVWPRPMSELHRLWEDVADAAGAERPASAAPLEPAMDFVRSPDGFAGLLEDAGLTDVHAERVGFVHRVDPESWWSGPARGVATIGAVLLAQTPEVQGRMREQFDRLSRPYLVDGMLHLPTAAVLAHGRRSQ</sequence>
<dbReference type="Proteomes" id="UP000321798">
    <property type="component" value="Unassembled WGS sequence"/>
</dbReference>
<feature type="domain" description="Methyltransferase type 11" evidence="1">
    <location>
        <begin position="47"/>
        <end position="137"/>
    </location>
</feature>
<dbReference type="OrthoDB" id="9805171at2"/>
<dbReference type="AlphaFoldDB" id="A0A512PCC8"/>
<reference evidence="2 3" key="1">
    <citation type="submission" date="2019-07" db="EMBL/GenBank/DDBJ databases">
        <title>Whole genome shotgun sequence of Cellulomonas soli NBRC 109434.</title>
        <authorList>
            <person name="Hosoyama A."/>
            <person name="Uohara A."/>
            <person name="Ohji S."/>
            <person name="Ichikawa N."/>
        </authorList>
    </citation>
    <scope>NUCLEOTIDE SEQUENCE [LARGE SCALE GENOMIC DNA]</scope>
    <source>
        <strain evidence="2 3">NBRC 109434</strain>
    </source>
</reference>
<dbReference type="SUPFAM" id="SSF53335">
    <property type="entry name" value="S-adenosyl-L-methionine-dependent methyltransferases"/>
    <property type="match status" value="1"/>
</dbReference>
<dbReference type="GO" id="GO:0032259">
    <property type="term" value="P:methylation"/>
    <property type="evidence" value="ECO:0007669"/>
    <property type="project" value="UniProtKB-KW"/>
</dbReference>